<dbReference type="EMBL" id="CP012159">
    <property type="protein sequence ID" value="AKT40054.1"/>
    <property type="molecule type" value="Genomic_DNA"/>
</dbReference>
<evidence type="ECO:0008006" key="3">
    <source>
        <dbReference type="Google" id="ProtNLM"/>
    </source>
</evidence>
<dbReference type="KEGG" id="ccro:CMC5_042070"/>
<evidence type="ECO:0000313" key="2">
    <source>
        <dbReference type="Proteomes" id="UP000067626"/>
    </source>
</evidence>
<proteinExistence type="predicted"/>
<dbReference type="OrthoDB" id="5491203at2"/>
<dbReference type="STRING" id="52.CMC5_042070"/>
<dbReference type="AlphaFoldDB" id="A0A0K1EGS1"/>
<organism evidence="1 2">
    <name type="scientific">Chondromyces crocatus</name>
    <dbReference type="NCBI Taxonomy" id="52"/>
    <lineage>
        <taxon>Bacteria</taxon>
        <taxon>Pseudomonadati</taxon>
        <taxon>Myxococcota</taxon>
        <taxon>Polyangia</taxon>
        <taxon>Polyangiales</taxon>
        <taxon>Polyangiaceae</taxon>
        <taxon>Chondromyces</taxon>
    </lineage>
</organism>
<dbReference type="RefSeq" id="WP_050432035.1">
    <property type="nucleotide sequence ID" value="NZ_CP012159.1"/>
</dbReference>
<protein>
    <recommendedName>
        <fullName evidence="3">Peptidase M61 catalytic domain-containing protein</fullName>
    </recommendedName>
</protein>
<dbReference type="Proteomes" id="UP000067626">
    <property type="component" value="Chromosome"/>
</dbReference>
<gene>
    <name evidence="1" type="ORF">CMC5_042070</name>
</gene>
<sequence length="560" mass="60889">MTERDVLASAQEARWRRWASFGIAVGVAAIAGCRTVKEERGSDGGATLAPATTGLTLELTPRPERKDILVELRVGGAAAAAVRELYVSQAWADTHGAEAIDAIDVRDERGEVVLDAPREGSRERVYTLDRAPVGELQARFTARPTGSRLGLRVEADRVTGVGYGFLLLPRLEEPVPTRVRWNLDALGPGAHGVSSLGEGDAEVDATSEKLARAVYMAGPVISARAGEQRIHTLGASALVPREILSWAGRARTVAEARLHRGEAEGGAEPLTIFLVGEPGLGRDHDGTYLGGSLGLWFDGTRSFDAGLRIALTHELSHRYLGGEMMVLDEEGEPSAWFTEGFTVHYARRLLFDAGMITAGEFAEDLNRIEEEALGARGHEREAYRRGSRYAALLDHRLRRSSKGVKSLDELLAGLRSRGEPQVKVDDFKAAVGEALGDEGVTELERLVLRREGEVDLPSSAFGPCLRRVREQRKLFDVGFDVASLASGMDVIRGVVRGSAASRAGLHDGLLVLQVRKLPKPEEGLSTEVDLTVTDHKGARRVRYRPWAIHAVYRWKARPCA</sequence>
<evidence type="ECO:0000313" key="1">
    <source>
        <dbReference type="EMBL" id="AKT40054.1"/>
    </source>
</evidence>
<reference evidence="1 2" key="1">
    <citation type="submission" date="2015-07" db="EMBL/GenBank/DDBJ databases">
        <title>Genome analysis of myxobacterium Chondromyces crocatus Cm c5 reveals a high potential for natural compound synthesis and the genetic basis for the loss of fruiting body formation.</title>
        <authorList>
            <person name="Zaburannyi N."/>
            <person name="Bunk B."/>
            <person name="Maier J."/>
            <person name="Overmann J."/>
            <person name="Mueller R."/>
        </authorList>
    </citation>
    <scope>NUCLEOTIDE SEQUENCE [LARGE SCALE GENOMIC DNA]</scope>
    <source>
        <strain evidence="1 2">Cm c5</strain>
    </source>
</reference>
<name>A0A0K1EGS1_CHOCO</name>
<dbReference type="PROSITE" id="PS51257">
    <property type="entry name" value="PROKAR_LIPOPROTEIN"/>
    <property type="match status" value="1"/>
</dbReference>
<keyword evidence="2" id="KW-1185">Reference proteome</keyword>
<accession>A0A0K1EGS1</accession>